<evidence type="ECO:0000313" key="3">
    <source>
        <dbReference type="EMBL" id="GEK12007.1"/>
    </source>
</evidence>
<protein>
    <recommendedName>
        <fullName evidence="2">Baseplate protein J-like barrel domain-containing protein</fullName>
    </recommendedName>
</protein>
<feature type="coiled-coil region" evidence="1">
    <location>
        <begin position="307"/>
        <end position="334"/>
    </location>
</feature>
<dbReference type="RefSeq" id="WP_146860439.1">
    <property type="nucleotide sequence ID" value="NZ_BJTZ01000001.1"/>
</dbReference>
<evidence type="ECO:0000313" key="4">
    <source>
        <dbReference type="Proteomes" id="UP000321787"/>
    </source>
</evidence>
<evidence type="ECO:0000256" key="1">
    <source>
        <dbReference type="SAM" id="Coils"/>
    </source>
</evidence>
<dbReference type="AlphaFoldDB" id="A0A510UBS3"/>
<dbReference type="InterPro" id="IPR006949">
    <property type="entry name" value="Barrel_Baseplate_J-like"/>
</dbReference>
<gene>
    <name evidence="3" type="ORF">AFI02nite_00430</name>
</gene>
<accession>A0A510UBS3</accession>
<evidence type="ECO:0000259" key="2">
    <source>
        <dbReference type="Pfam" id="PF04865"/>
    </source>
</evidence>
<feature type="domain" description="Baseplate protein J-like barrel" evidence="2">
    <location>
        <begin position="117"/>
        <end position="194"/>
    </location>
</feature>
<dbReference type="Proteomes" id="UP000321787">
    <property type="component" value="Unassembled WGS sequence"/>
</dbReference>
<dbReference type="Pfam" id="PF04865">
    <property type="entry name" value="Baseplate_J"/>
    <property type="match status" value="1"/>
</dbReference>
<organism evidence="3 4">
    <name type="scientific">Aliivibrio fischeri</name>
    <name type="common">Vibrio fischeri</name>
    <dbReference type="NCBI Taxonomy" id="668"/>
    <lineage>
        <taxon>Bacteria</taxon>
        <taxon>Pseudomonadati</taxon>
        <taxon>Pseudomonadota</taxon>
        <taxon>Gammaproteobacteria</taxon>
        <taxon>Vibrionales</taxon>
        <taxon>Vibrionaceae</taxon>
        <taxon>Aliivibrio</taxon>
    </lineage>
</organism>
<name>A0A510UBS3_ALIFS</name>
<dbReference type="EMBL" id="BJTZ01000001">
    <property type="protein sequence ID" value="GEK12007.1"/>
    <property type="molecule type" value="Genomic_DNA"/>
</dbReference>
<reference evidence="3 4" key="1">
    <citation type="submission" date="2019-07" db="EMBL/GenBank/DDBJ databases">
        <title>Whole genome shotgun sequence of Aliivibrio fischeri NBRC 101058.</title>
        <authorList>
            <person name="Hosoyama A."/>
            <person name="Uohara A."/>
            <person name="Ohji S."/>
            <person name="Ichikawa N."/>
        </authorList>
    </citation>
    <scope>NUCLEOTIDE SEQUENCE [LARGE SCALE GENOMIC DNA]</scope>
    <source>
        <strain evidence="3 4">NBRC 101058</strain>
    </source>
</reference>
<proteinExistence type="predicted"/>
<comment type="caution">
    <text evidence="3">The sequence shown here is derived from an EMBL/GenBank/DDBJ whole genome shotgun (WGS) entry which is preliminary data.</text>
</comment>
<sequence>MSKRPQADFEAILEESGVPVTEEALEAKLKKEVIGAGSKVSNDSEMSPFWSWVRAAVVTVAVWLIQVLLAQHIMPNMFVATAERWALELKACELNITPKEAVKTQGFITLTKANIDDVITVAKGSIIQTLPIEGVVYQVIVMVDTILNGGSITGKVAVEALDSGAAFNLPSGYFNILPEALPGIVAAVNEPDWITRLGANEETDEELALRLQNAFTSSGNWHIDDAYRSIISSVAGIRSDNIYFENTGNIEPGTATAFIVMEVGPTPQTILDQLNKHIMEDGNHGHGDIVTCKAIPDVQYDVTAEVVLESNLTNEQKEQELREVESRIRAAFRETEAFNEMTRAKPISRFSLSLMASEIHTNMALVKSVKFIVGEKVQEDIISALDQPRINTLVVREVLDV</sequence>
<keyword evidence="1" id="KW-0175">Coiled coil</keyword>